<reference evidence="9" key="1">
    <citation type="journal article" date="2017" name="Front. Plant Sci.">
        <title>Climate Clever Clovers: New Paradigm to Reduce the Environmental Footprint of Ruminants by Breeding Low Methanogenic Forages Utilizing Haplotype Variation.</title>
        <authorList>
            <person name="Kaur P."/>
            <person name="Appels R."/>
            <person name="Bayer P.E."/>
            <person name="Keeble-Gagnere G."/>
            <person name="Wang J."/>
            <person name="Hirakawa H."/>
            <person name="Shirasawa K."/>
            <person name="Vercoe P."/>
            <person name="Stefanova K."/>
            <person name="Durmic Z."/>
            <person name="Nichols P."/>
            <person name="Revell C."/>
            <person name="Isobe S.N."/>
            <person name="Edwards D."/>
            <person name="Erskine W."/>
        </authorList>
    </citation>
    <scope>NUCLEOTIDE SEQUENCE [LARGE SCALE GENOMIC DNA]</scope>
    <source>
        <strain evidence="9">cv. Daliak</strain>
    </source>
</reference>
<evidence type="ECO:0000313" key="8">
    <source>
        <dbReference type="EMBL" id="GAU40029.1"/>
    </source>
</evidence>
<dbReference type="GO" id="GO:0005634">
    <property type="term" value="C:nucleus"/>
    <property type="evidence" value="ECO:0007669"/>
    <property type="project" value="UniProtKB-SubCell"/>
</dbReference>
<dbReference type="GO" id="GO:0003677">
    <property type="term" value="F:DNA binding"/>
    <property type="evidence" value="ECO:0007669"/>
    <property type="project" value="UniProtKB-KW"/>
</dbReference>
<protein>
    <recommendedName>
        <fullName evidence="10">TF-B3 domain-containing protein</fullName>
    </recommendedName>
</protein>
<evidence type="ECO:0000256" key="7">
    <source>
        <dbReference type="SAM" id="MobiDB-lite"/>
    </source>
</evidence>
<gene>
    <name evidence="8" type="ORF">TSUD_258220</name>
</gene>
<dbReference type="Pfam" id="PF02671">
    <property type="entry name" value="PAH"/>
    <property type="match status" value="2"/>
</dbReference>
<evidence type="ECO:0000256" key="1">
    <source>
        <dbReference type="ARBA" id="ARBA00004123"/>
    </source>
</evidence>
<evidence type="ECO:0008006" key="10">
    <source>
        <dbReference type="Google" id="ProtNLM"/>
    </source>
</evidence>
<dbReference type="PANTHER" id="PTHR31541">
    <property type="entry name" value="B3 DOMAIN PLANT PROTEIN-RELATED"/>
    <property type="match status" value="1"/>
</dbReference>
<dbReference type="SUPFAM" id="SSF47762">
    <property type="entry name" value="PAH2 domain"/>
    <property type="match status" value="2"/>
</dbReference>
<dbReference type="SUPFAM" id="SSF101936">
    <property type="entry name" value="DNA-binding pseudobarrel domain"/>
    <property type="match status" value="1"/>
</dbReference>
<dbReference type="InterPro" id="IPR015300">
    <property type="entry name" value="DNA-bd_pseudobarrel_sf"/>
</dbReference>
<keyword evidence="4" id="KW-0804">Transcription</keyword>
<evidence type="ECO:0000256" key="4">
    <source>
        <dbReference type="ARBA" id="ARBA00023163"/>
    </source>
</evidence>
<dbReference type="Pfam" id="PF03754">
    <property type="entry name" value="At2g31720-like"/>
    <property type="match status" value="1"/>
</dbReference>
<dbReference type="EMBL" id="DF973788">
    <property type="protein sequence ID" value="GAU40029.1"/>
    <property type="molecule type" value="Genomic_DNA"/>
</dbReference>
<dbReference type="FunFam" id="1.20.1160.11:FF:000001">
    <property type="entry name" value="Paired amphipathic helix protein Sin3"/>
    <property type="match status" value="2"/>
</dbReference>
<evidence type="ECO:0000256" key="5">
    <source>
        <dbReference type="ARBA" id="ARBA00023242"/>
    </source>
</evidence>
<dbReference type="InterPro" id="IPR003822">
    <property type="entry name" value="PAH"/>
</dbReference>
<feature type="compositionally biased region" description="Basic and acidic residues" evidence="7">
    <location>
        <begin position="264"/>
        <end position="281"/>
    </location>
</feature>
<name>A0A2Z6P865_TRISU</name>
<keyword evidence="2" id="KW-0805">Transcription regulation</keyword>
<dbReference type="GO" id="GO:0006355">
    <property type="term" value="P:regulation of DNA-templated transcription"/>
    <property type="evidence" value="ECO:0007669"/>
    <property type="project" value="InterPro"/>
</dbReference>
<dbReference type="InterPro" id="IPR005508">
    <property type="entry name" value="At2g31720-like"/>
</dbReference>
<dbReference type="PANTHER" id="PTHR31541:SF25">
    <property type="entry name" value="GAMMA-GLIADIN B"/>
    <property type="match status" value="1"/>
</dbReference>
<keyword evidence="9" id="KW-1185">Reference proteome</keyword>
<dbReference type="AlphaFoldDB" id="A0A2Z6P865"/>
<keyword evidence="5 6" id="KW-0539">Nucleus</keyword>
<proteinExistence type="predicted"/>
<sequence>MEFSSKLDDAFAFLKQVEVAFQHNRIKYEVFREMLKDYKAGKIDIGGMKVRVKGLFQEHTNLILGFNAFLPKEHQIIPRLELEDGSTFYRAVKDAFQDKRESFDEFLNIMMDWKYERVNIRSFVARMKELLKEHKDLTLGFNLFLPTKYQITIPFQLDVPETTGNQFKDDASRVRGSNNLGYYAAVSECKDNFKKRRSKRSKRRDFSNIIEYILESKNREDVVCGYNEGFEKLTPKKRRISNTSHRVEFEIFDKVNSDADETSEGSKKKITKREVKNERSNKPSKKRKINNNNNDNIQLQEERPELPLVFKEKIDLMEGSDVMLVMQKQLTKTDVTENNGRLSIPEKQVINENFLEPNEKSSLDYDREEGRKKRIGMSVSVLDPSLNLYDGMCFKKWRMVKSEIYNITGKWNKLVAKNQLEEGQKVQLWSFRSDRQLCFALVKL</sequence>
<accession>A0A2Z6P865</accession>
<feature type="region of interest" description="Disordered" evidence="7">
    <location>
        <begin position="258"/>
        <end position="300"/>
    </location>
</feature>
<evidence type="ECO:0000256" key="6">
    <source>
        <dbReference type="PROSITE-ProRule" id="PRU00810"/>
    </source>
</evidence>
<organism evidence="8 9">
    <name type="scientific">Trifolium subterraneum</name>
    <name type="common">Subterranean clover</name>
    <dbReference type="NCBI Taxonomy" id="3900"/>
    <lineage>
        <taxon>Eukaryota</taxon>
        <taxon>Viridiplantae</taxon>
        <taxon>Streptophyta</taxon>
        <taxon>Embryophyta</taxon>
        <taxon>Tracheophyta</taxon>
        <taxon>Spermatophyta</taxon>
        <taxon>Magnoliopsida</taxon>
        <taxon>eudicotyledons</taxon>
        <taxon>Gunneridae</taxon>
        <taxon>Pentapetalae</taxon>
        <taxon>rosids</taxon>
        <taxon>fabids</taxon>
        <taxon>Fabales</taxon>
        <taxon>Fabaceae</taxon>
        <taxon>Papilionoideae</taxon>
        <taxon>50 kb inversion clade</taxon>
        <taxon>NPAAA clade</taxon>
        <taxon>Hologalegina</taxon>
        <taxon>IRL clade</taxon>
        <taxon>Trifolieae</taxon>
        <taxon>Trifolium</taxon>
    </lineage>
</organism>
<keyword evidence="3" id="KW-0238">DNA-binding</keyword>
<dbReference type="OrthoDB" id="1193981at2759"/>
<evidence type="ECO:0000256" key="2">
    <source>
        <dbReference type="ARBA" id="ARBA00023015"/>
    </source>
</evidence>
<comment type="subcellular location">
    <subcellularLocation>
        <location evidence="1 6">Nucleus</location>
    </subcellularLocation>
</comment>
<dbReference type="PROSITE" id="PS51477">
    <property type="entry name" value="PAH"/>
    <property type="match status" value="2"/>
</dbReference>
<dbReference type="InterPro" id="IPR036600">
    <property type="entry name" value="PAH_sf"/>
</dbReference>
<dbReference type="Proteomes" id="UP000242715">
    <property type="component" value="Unassembled WGS sequence"/>
</dbReference>
<evidence type="ECO:0000313" key="9">
    <source>
        <dbReference type="Proteomes" id="UP000242715"/>
    </source>
</evidence>
<evidence type="ECO:0000256" key="3">
    <source>
        <dbReference type="ARBA" id="ARBA00023125"/>
    </source>
</evidence>
<dbReference type="Gene3D" id="1.20.1160.11">
    <property type="entry name" value="Paired amphipathic helix"/>
    <property type="match status" value="2"/>
</dbReference>
<dbReference type="Gene3D" id="2.40.330.10">
    <property type="entry name" value="DNA-binding pseudobarrel domain"/>
    <property type="match status" value="1"/>
</dbReference>